<dbReference type="AlphaFoldDB" id="A0AA85JLJ1"/>
<accession>A0AA85JLJ1</accession>
<keyword evidence="1" id="KW-1185">Reference proteome</keyword>
<reference evidence="1" key="1">
    <citation type="submission" date="2022-06" db="EMBL/GenBank/DDBJ databases">
        <authorList>
            <person name="Berger JAMES D."/>
            <person name="Berger JAMES D."/>
        </authorList>
    </citation>
    <scope>NUCLEOTIDE SEQUENCE [LARGE SCALE GENOMIC DNA]</scope>
</reference>
<organism evidence="1 2">
    <name type="scientific">Trichobilharzia regenti</name>
    <name type="common">Nasal bird schistosome</name>
    <dbReference type="NCBI Taxonomy" id="157069"/>
    <lineage>
        <taxon>Eukaryota</taxon>
        <taxon>Metazoa</taxon>
        <taxon>Spiralia</taxon>
        <taxon>Lophotrochozoa</taxon>
        <taxon>Platyhelminthes</taxon>
        <taxon>Trematoda</taxon>
        <taxon>Digenea</taxon>
        <taxon>Strigeidida</taxon>
        <taxon>Schistosomatoidea</taxon>
        <taxon>Schistosomatidae</taxon>
        <taxon>Trichobilharzia</taxon>
    </lineage>
</organism>
<proteinExistence type="predicted"/>
<evidence type="ECO:0000313" key="2">
    <source>
        <dbReference type="WBParaSite" id="TREG1_30220.1"/>
    </source>
</evidence>
<dbReference type="Proteomes" id="UP000050795">
    <property type="component" value="Unassembled WGS sequence"/>
</dbReference>
<reference evidence="2" key="2">
    <citation type="submission" date="2023-11" db="UniProtKB">
        <authorList>
            <consortium name="WormBaseParasite"/>
        </authorList>
    </citation>
    <scope>IDENTIFICATION</scope>
</reference>
<protein>
    <submittedName>
        <fullName evidence="2">Uncharacterized protein</fullName>
    </submittedName>
</protein>
<sequence length="103" mass="11388">MASVISTVSDNKYCSIAISKLQVSQLNTSNCIFMILCYYMRPTASLIILTCVQVELIHSGGIKVIPNGHPTQYLSNKILLSNLINQVDNSSKFEMVCCEPTNE</sequence>
<dbReference type="WBParaSite" id="TREG1_30220.1">
    <property type="protein sequence ID" value="TREG1_30220.1"/>
    <property type="gene ID" value="TREG1_30220"/>
</dbReference>
<evidence type="ECO:0000313" key="1">
    <source>
        <dbReference type="Proteomes" id="UP000050795"/>
    </source>
</evidence>
<name>A0AA85JLJ1_TRIRE</name>